<gene>
    <name evidence="2" type="ORF">BJY16_005213</name>
</gene>
<keyword evidence="1" id="KW-0812">Transmembrane</keyword>
<name>A0A7W7M996_9ACTN</name>
<protein>
    <submittedName>
        <fullName evidence="2">Uncharacterized protein</fullName>
    </submittedName>
</protein>
<dbReference type="Proteomes" id="UP000546162">
    <property type="component" value="Unassembled WGS sequence"/>
</dbReference>
<dbReference type="EMBL" id="JACHNB010000001">
    <property type="protein sequence ID" value="MBB4741754.1"/>
    <property type="molecule type" value="Genomic_DNA"/>
</dbReference>
<proteinExistence type="predicted"/>
<keyword evidence="1" id="KW-1133">Transmembrane helix</keyword>
<comment type="caution">
    <text evidence="2">The sequence shown here is derived from an EMBL/GenBank/DDBJ whole genome shotgun (WGS) entry which is preliminary data.</text>
</comment>
<evidence type="ECO:0000313" key="2">
    <source>
        <dbReference type="EMBL" id="MBB4741754.1"/>
    </source>
</evidence>
<dbReference type="AlphaFoldDB" id="A0A7W7M996"/>
<dbReference type="RefSeq" id="WP_185042203.1">
    <property type="nucleotide sequence ID" value="NZ_BAABFG010000005.1"/>
</dbReference>
<evidence type="ECO:0000256" key="1">
    <source>
        <dbReference type="SAM" id="Phobius"/>
    </source>
</evidence>
<reference evidence="2 3" key="1">
    <citation type="submission" date="2020-08" db="EMBL/GenBank/DDBJ databases">
        <title>Sequencing the genomes of 1000 actinobacteria strains.</title>
        <authorList>
            <person name="Klenk H.-P."/>
        </authorList>
    </citation>
    <scope>NUCLEOTIDE SEQUENCE [LARGE SCALE GENOMIC DNA]</scope>
    <source>
        <strain evidence="2 3">DSM 45809</strain>
    </source>
</reference>
<feature type="transmembrane region" description="Helical" evidence="1">
    <location>
        <begin position="6"/>
        <end position="27"/>
    </location>
</feature>
<keyword evidence="3" id="KW-1185">Reference proteome</keyword>
<sequence length="135" mass="14652">MKVIKFVGGAVAVMLVILAGGVVWLLYRLNTYDPAWSAVDANAKVIARKADLAVAPLGPGEYPTTGLHALTGWIANYGGTVRASQGNDNENPADPHAWADAEMRGGADGQMDHIVCVRFELRWQHDTTWHRIDCP</sequence>
<evidence type="ECO:0000313" key="3">
    <source>
        <dbReference type="Proteomes" id="UP000546162"/>
    </source>
</evidence>
<organism evidence="2 3">
    <name type="scientific">Actinoplanes octamycinicus</name>
    <dbReference type="NCBI Taxonomy" id="135948"/>
    <lineage>
        <taxon>Bacteria</taxon>
        <taxon>Bacillati</taxon>
        <taxon>Actinomycetota</taxon>
        <taxon>Actinomycetes</taxon>
        <taxon>Micromonosporales</taxon>
        <taxon>Micromonosporaceae</taxon>
        <taxon>Actinoplanes</taxon>
    </lineage>
</organism>
<keyword evidence="1" id="KW-0472">Membrane</keyword>
<accession>A0A7W7M996</accession>